<evidence type="ECO:0000256" key="6">
    <source>
        <dbReference type="SAM" id="Coils"/>
    </source>
</evidence>
<evidence type="ECO:0000256" key="4">
    <source>
        <dbReference type="ARBA" id="ARBA00022803"/>
    </source>
</evidence>
<dbReference type="PANTHER" id="PTHR22904:SF536">
    <property type="entry name" value="HSP70-HSP90 ORGANIZING PROTEIN 1-RELATED"/>
    <property type="match status" value="1"/>
</dbReference>
<protein>
    <recommendedName>
        <fullName evidence="8">STI1 domain-containing protein</fullName>
    </recommendedName>
</protein>
<dbReference type="AlphaFoldDB" id="A0A087GWQ6"/>
<keyword evidence="2" id="KW-0963">Cytoplasm</keyword>
<keyword evidence="4" id="KW-0802">TPR repeat</keyword>
<feature type="region of interest" description="Disordered" evidence="7">
    <location>
        <begin position="56"/>
        <end position="75"/>
    </location>
</feature>
<name>A0A087GWQ6_ARAAL</name>
<sequence length="158" mass="18070">MPEKVIEKQGKYEKTVMEALKITTNWVVERNHEKEKMKKEIDNKEEEVKKLGHKLLTTKPARSAGEAPSDPNNQELLDGVRRCIQQINKSNRGDLTPEELKERQAKGCKTQNILTDPVMRQVLSDLQENPSAAQKHMQNPMVMNKIQKLISAGIVQMK</sequence>
<keyword evidence="6" id="KW-0175">Coiled coil</keyword>
<evidence type="ECO:0000256" key="1">
    <source>
        <dbReference type="ARBA" id="ARBA00004496"/>
    </source>
</evidence>
<proteinExistence type="predicted"/>
<evidence type="ECO:0000256" key="5">
    <source>
        <dbReference type="ARBA" id="ARBA00023186"/>
    </source>
</evidence>
<dbReference type="Gramene" id="KFK34308">
    <property type="protein sequence ID" value="KFK34308"/>
    <property type="gene ID" value="AALP_AA5G128200"/>
</dbReference>
<dbReference type="InterPro" id="IPR006636">
    <property type="entry name" value="STI1_HS-bd"/>
</dbReference>
<evidence type="ECO:0000259" key="8">
    <source>
        <dbReference type="SMART" id="SM00727"/>
    </source>
</evidence>
<dbReference type="FunFam" id="1.10.260.100:FF:000002">
    <property type="entry name" value="Stress-induced-phosphoprotein 1 (Hsp70/Hsp90-organizing)"/>
    <property type="match status" value="1"/>
</dbReference>
<dbReference type="Gene3D" id="1.10.260.100">
    <property type="match status" value="1"/>
</dbReference>
<dbReference type="EMBL" id="CM002873">
    <property type="protein sequence ID" value="KFK34308.1"/>
    <property type="molecule type" value="Genomic_DNA"/>
</dbReference>
<dbReference type="Pfam" id="PF17830">
    <property type="entry name" value="STI1-HOP_DP"/>
    <property type="match status" value="1"/>
</dbReference>
<dbReference type="PANTHER" id="PTHR22904">
    <property type="entry name" value="TPR REPEAT CONTAINING PROTEIN"/>
    <property type="match status" value="1"/>
</dbReference>
<evidence type="ECO:0000313" key="10">
    <source>
        <dbReference type="Proteomes" id="UP000029120"/>
    </source>
</evidence>
<feature type="coiled-coil region" evidence="6">
    <location>
        <begin position="27"/>
        <end position="54"/>
    </location>
</feature>
<evidence type="ECO:0000313" key="9">
    <source>
        <dbReference type="EMBL" id="KFK34308.1"/>
    </source>
</evidence>
<dbReference type="SMART" id="SM00727">
    <property type="entry name" value="STI1"/>
    <property type="match status" value="1"/>
</dbReference>
<dbReference type="GO" id="GO:0051879">
    <property type="term" value="F:Hsp90 protein binding"/>
    <property type="evidence" value="ECO:0007669"/>
    <property type="project" value="TreeGrafter"/>
</dbReference>
<keyword evidence="3" id="KW-0677">Repeat</keyword>
<dbReference type="GO" id="GO:0005737">
    <property type="term" value="C:cytoplasm"/>
    <property type="evidence" value="ECO:0007669"/>
    <property type="project" value="UniProtKB-SubCell"/>
</dbReference>
<dbReference type="eggNOG" id="KOG0548">
    <property type="taxonomic scope" value="Eukaryota"/>
</dbReference>
<dbReference type="InterPro" id="IPR041243">
    <property type="entry name" value="STI1/HOP_DP"/>
</dbReference>
<gene>
    <name evidence="9" type="ordered locus">AALP_Aa5g128200</name>
</gene>
<keyword evidence="10" id="KW-1185">Reference proteome</keyword>
<dbReference type="Proteomes" id="UP000029120">
    <property type="component" value="Chromosome 5"/>
</dbReference>
<dbReference type="OrthoDB" id="2423701at2759"/>
<feature type="domain" description="STI1" evidence="8">
    <location>
        <begin position="107"/>
        <end position="146"/>
    </location>
</feature>
<evidence type="ECO:0000256" key="3">
    <source>
        <dbReference type="ARBA" id="ARBA00022737"/>
    </source>
</evidence>
<evidence type="ECO:0000256" key="7">
    <source>
        <dbReference type="SAM" id="MobiDB-lite"/>
    </source>
</evidence>
<accession>A0A087GWQ6</accession>
<organism evidence="9 10">
    <name type="scientific">Arabis alpina</name>
    <name type="common">Alpine rock-cress</name>
    <dbReference type="NCBI Taxonomy" id="50452"/>
    <lineage>
        <taxon>Eukaryota</taxon>
        <taxon>Viridiplantae</taxon>
        <taxon>Streptophyta</taxon>
        <taxon>Embryophyta</taxon>
        <taxon>Tracheophyta</taxon>
        <taxon>Spermatophyta</taxon>
        <taxon>Magnoliopsida</taxon>
        <taxon>eudicotyledons</taxon>
        <taxon>Gunneridae</taxon>
        <taxon>Pentapetalae</taxon>
        <taxon>rosids</taxon>
        <taxon>malvids</taxon>
        <taxon>Brassicales</taxon>
        <taxon>Brassicaceae</taxon>
        <taxon>Arabideae</taxon>
        <taxon>Arabis</taxon>
    </lineage>
</organism>
<comment type="subcellular location">
    <subcellularLocation>
        <location evidence="1">Cytoplasm</location>
    </subcellularLocation>
</comment>
<keyword evidence="5" id="KW-0143">Chaperone</keyword>
<evidence type="ECO:0000256" key="2">
    <source>
        <dbReference type="ARBA" id="ARBA00022490"/>
    </source>
</evidence>
<reference evidence="10" key="1">
    <citation type="journal article" date="2015" name="Nat. Plants">
        <title>Genome expansion of Arabis alpina linked with retrotransposition and reduced symmetric DNA methylation.</title>
        <authorList>
            <person name="Willing E.M."/>
            <person name="Rawat V."/>
            <person name="Mandakova T."/>
            <person name="Maumus F."/>
            <person name="James G.V."/>
            <person name="Nordstroem K.J."/>
            <person name="Becker C."/>
            <person name="Warthmann N."/>
            <person name="Chica C."/>
            <person name="Szarzynska B."/>
            <person name="Zytnicki M."/>
            <person name="Albani M.C."/>
            <person name="Kiefer C."/>
            <person name="Bergonzi S."/>
            <person name="Castaings L."/>
            <person name="Mateos J.L."/>
            <person name="Berns M.C."/>
            <person name="Bujdoso N."/>
            <person name="Piofczyk T."/>
            <person name="de Lorenzo L."/>
            <person name="Barrero-Sicilia C."/>
            <person name="Mateos I."/>
            <person name="Piednoel M."/>
            <person name="Hagmann J."/>
            <person name="Chen-Min-Tao R."/>
            <person name="Iglesias-Fernandez R."/>
            <person name="Schuster S.C."/>
            <person name="Alonso-Blanco C."/>
            <person name="Roudier F."/>
            <person name="Carbonero P."/>
            <person name="Paz-Ares J."/>
            <person name="Davis S.J."/>
            <person name="Pecinka A."/>
            <person name="Quesneville H."/>
            <person name="Colot V."/>
            <person name="Lysak M.A."/>
            <person name="Weigel D."/>
            <person name="Coupland G."/>
            <person name="Schneeberger K."/>
        </authorList>
    </citation>
    <scope>NUCLEOTIDE SEQUENCE [LARGE SCALE GENOMIC DNA]</scope>
    <source>
        <strain evidence="10">cv. Pajares</strain>
    </source>
</reference>